<name>A0AAU8FDH0_9BACT</name>
<dbReference type="AlphaFoldDB" id="A0AAU8FDH0"/>
<organism evidence="2">
    <name type="scientific">Dyadobacter sp. 676</name>
    <dbReference type="NCBI Taxonomy" id="3088362"/>
    <lineage>
        <taxon>Bacteria</taxon>
        <taxon>Pseudomonadati</taxon>
        <taxon>Bacteroidota</taxon>
        <taxon>Cytophagia</taxon>
        <taxon>Cytophagales</taxon>
        <taxon>Spirosomataceae</taxon>
        <taxon>Dyadobacter</taxon>
    </lineage>
</organism>
<gene>
    <name evidence="2" type="ORF">ABV298_16525</name>
</gene>
<dbReference type="EMBL" id="CP159289">
    <property type="protein sequence ID" value="XCH21969.1"/>
    <property type="molecule type" value="Genomic_DNA"/>
</dbReference>
<evidence type="ECO:0000256" key="1">
    <source>
        <dbReference type="SAM" id="Coils"/>
    </source>
</evidence>
<sequence length="345" mass="37408">MKTRTLRLLTLLTFLTFFLYDCKDKEADSLEPANTELSNQLDKLELAPTTLQETPDIKLVPGKVEPSAKTQELNKSLSTVTAGNIPASVSKAAEEVSSSLSQAEIKALNEVSPSQASKTVLNSDQVRSILNKVSADAKLQGYLSLLTAAKVDGLPDGGRTGAVTESTAKPGPAVEARDADDCIARANEKFERTKERLDEGKARELAKINEAYAKDLERIQKNLEKCTGENSAERFEALRQVGIKIANEALAALEKAKPFLRPGQYEYLKALINIQLLDYLDKVNQLEAAKTGSCTEIAAIAKARAEEIKNTNTAAVEAGYNDALAKAIELRDKMIENCHNQGSGI</sequence>
<reference evidence="2" key="1">
    <citation type="submission" date="2024-06" db="EMBL/GenBank/DDBJ databases">
        <title>Sequencing and assembly of the genome of Dyadobacter sp. strain 676, a symbiont of Cyamopsis tetragonoloba.</title>
        <authorList>
            <person name="Guro P."/>
            <person name="Sazanova A."/>
            <person name="Kuznetsova I."/>
            <person name="Belimov A."/>
            <person name="Safronova V."/>
        </authorList>
    </citation>
    <scope>NUCLEOTIDE SEQUENCE</scope>
    <source>
        <strain evidence="2">676</strain>
    </source>
</reference>
<keyword evidence="1" id="KW-0175">Coiled coil</keyword>
<accession>A0AAU8FDH0</accession>
<protein>
    <submittedName>
        <fullName evidence="2">Uncharacterized protein</fullName>
    </submittedName>
</protein>
<feature type="coiled-coil region" evidence="1">
    <location>
        <begin position="183"/>
        <end position="229"/>
    </location>
</feature>
<evidence type="ECO:0000313" key="2">
    <source>
        <dbReference type="EMBL" id="XCH21969.1"/>
    </source>
</evidence>
<dbReference type="RefSeq" id="WP_353717303.1">
    <property type="nucleotide sequence ID" value="NZ_CP159289.1"/>
</dbReference>
<proteinExistence type="predicted"/>